<reference evidence="2" key="2">
    <citation type="submission" date="2025-08" db="UniProtKB">
        <authorList>
            <consortium name="Ensembl"/>
        </authorList>
    </citation>
    <scope>IDENTIFICATION</scope>
</reference>
<feature type="compositionally biased region" description="Polar residues" evidence="1">
    <location>
        <begin position="107"/>
        <end position="132"/>
    </location>
</feature>
<sequence>MQTLQGSQTQVMTTVPINIGGMTLALPVMNNLAGGGAVQLIQAADGSFTVANSNQLVTTTAAAVSGAATGSSGGTITTVAGCDGALSDGTQLSSVAGSDGGAERDSQNQPSEQDSQMSQANGLQGQSDPPGTIQQVIVGQMGNQVLQQIQIQPQNQIQGQPHQIQTFQLGPGGTLQPIQAFQNQQVASCSLLLSPNCCHKVGSTESSRMSLYAIALRFPFTENKGPNPNHEKHPQTIIPPPNFTVGTMHSGR</sequence>
<evidence type="ECO:0000313" key="3">
    <source>
        <dbReference type="Proteomes" id="UP000314982"/>
    </source>
</evidence>
<dbReference type="Ensembl" id="ENSHHUT00000025189.1">
    <property type="protein sequence ID" value="ENSHHUP00000024278.1"/>
    <property type="gene ID" value="ENSHHUG00000015240.1"/>
</dbReference>
<dbReference type="STRING" id="62062.ENSHHUP00000024278"/>
<protein>
    <submittedName>
        <fullName evidence="2">Uncharacterized protein</fullName>
    </submittedName>
</protein>
<name>A0A4W5LEJ2_9TELE</name>
<proteinExistence type="predicted"/>
<evidence type="ECO:0000313" key="2">
    <source>
        <dbReference type="Ensembl" id="ENSHHUP00000024278.1"/>
    </source>
</evidence>
<accession>A0A4W5LEJ2</accession>
<dbReference type="AlphaFoldDB" id="A0A4W5LEJ2"/>
<keyword evidence="3" id="KW-1185">Reference proteome</keyword>
<dbReference type="GeneTree" id="ENSGT00940000157827"/>
<organism evidence="2 3">
    <name type="scientific">Hucho hucho</name>
    <name type="common">huchen</name>
    <dbReference type="NCBI Taxonomy" id="62062"/>
    <lineage>
        <taxon>Eukaryota</taxon>
        <taxon>Metazoa</taxon>
        <taxon>Chordata</taxon>
        <taxon>Craniata</taxon>
        <taxon>Vertebrata</taxon>
        <taxon>Euteleostomi</taxon>
        <taxon>Actinopterygii</taxon>
        <taxon>Neopterygii</taxon>
        <taxon>Teleostei</taxon>
        <taxon>Protacanthopterygii</taxon>
        <taxon>Salmoniformes</taxon>
        <taxon>Salmonidae</taxon>
        <taxon>Salmoninae</taxon>
        <taxon>Hucho</taxon>
    </lineage>
</organism>
<feature type="region of interest" description="Disordered" evidence="1">
    <location>
        <begin position="225"/>
        <end position="252"/>
    </location>
</feature>
<dbReference type="Proteomes" id="UP000314982">
    <property type="component" value="Unassembled WGS sequence"/>
</dbReference>
<reference evidence="3" key="1">
    <citation type="submission" date="2018-06" db="EMBL/GenBank/DDBJ databases">
        <title>Genome assembly of Danube salmon.</title>
        <authorList>
            <person name="Macqueen D.J."/>
            <person name="Gundappa M.K."/>
        </authorList>
    </citation>
    <scope>NUCLEOTIDE SEQUENCE [LARGE SCALE GENOMIC DNA]</scope>
</reference>
<reference evidence="2" key="3">
    <citation type="submission" date="2025-09" db="UniProtKB">
        <authorList>
            <consortium name="Ensembl"/>
        </authorList>
    </citation>
    <scope>IDENTIFICATION</scope>
</reference>
<evidence type="ECO:0000256" key="1">
    <source>
        <dbReference type="SAM" id="MobiDB-lite"/>
    </source>
</evidence>
<feature type="region of interest" description="Disordered" evidence="1">
    <location>
        <begin position="90"/>
        <end position="132"/>
    </location>
</feature>